<evidence type="ECO:0000256" key="6">
    <source>
        <dbReference type="ARBA" id="ARBA00022842"/>
    </source>
</evidence>
<dbReference type="GO" id="GO:0004595">
    <property type="term" value="F:pantetheine-phosphate adenylyltransferase activity"/>
    <property type="evidence" value="ECO:0007669"/>
    <property type="project" value="UniProtKB-UniRule"/>
</dbReference>
<evidence type="ECO:0000256" key="9">
    <source>
        <dbReference type="HAMAP-Rule" id="MF_00151"/>
    </source>
</evidence>
<comment type="cofactor">
    <cofactor evidence="9">
        <name>Mg(2+)</name>
        <dbReference type="ChEBI" id="CHEBI:18420"/>
    </cofactor>
</comment>
<organism evidence="11">
    <name type="scientific">Propionibacterium freudenreichii subsp. freudenreichii</name>
    <dbReference type="NCBI Taxonomy" id="66712"/>
    <lineage>
        <taxon>Bacteria</taxon>
        <taxon>Bacillati</taxon>
        <taxon>Actinomycetota</taxon>
        <taxon>Actinomycetes</taxon>
        <taxon>Propionibacteriales</taxon>
        <taxon>Propionibacteriaceae</taxon>
        <taxon>Propionibacterium</taxon>
    </lineage>
</organism>
<feature type="binding site" evidence="9">
    <location>
        <position position="44"/>
    </location>
    <ligand>
        <name>substrate</name>
    </ligand>
</feature>
<name>A0A0B7P0F2_PROFF</name>
<feature type="domain" description="Cytidyltransferase-like" evidence="10">
    <location>
        <begin position="8"/>
        <end position="135"/>
    </location>
</feature>
<feature type="binding site" evidence="9">
    <location>
        <begin position="12"/>
        <end position="13"/>
    </location>
    <ligand>
        <name>ATP</name>
        <dbReference type="ChEBI" id="CHEBI:30616"/>
    </ligand>
</feature>
<keyword evidence="1 9" id="KW-0963">Cytoplasm</keyword>
<comment type="catalytic activity">
    <reaction evidence="8 9">
        <text>(R)-4'-phosphopantetheine + ATP + H(+) = 3'-dephospho-CoA + diphosphate</text>
        <dbReference type="Rhea" id="RHEA:19801"/>
        <dbReference type="ChEBI" id="CHEBI:15378"/>
        <dbReference type="ChEBI" id="CHEBI:30616"/>
        <dbReference type="ChEBI" id="CHEBI:33019"/>
        <dbReference type="ChEBI" id="CHEBI:57328"/>
        <dbReference type="ChEBI" id="CHEBI:61723"/>
        <dbReference type="EC" id="2.7.7.3"/>
    </reaction>
</comment>
<comment type="subunit">
    <text evidence="9">Homohexamer.</text>
</comment>
<dbReference type="HAMAP" id="MF_00151">
    <property type="entry name" value="PPAT_bact"/>
    <property type="match status" value="1"/>
</dbReference>
<dbReference type="CDD" id="cd02163">
    <property type="entry name" value="PPAT"/>
    <property type="match status" value="1"/>
</dbReference>
<dbReference type="SUPFAM" id="SSF52374">
    <property type="entry name" value="Nucleotidylyl transferase"/>
    <property type="match status" value="1"/>
</dbReference>
<dbReference type="NCBIfam" id="TIGR01510">
    <property type="entry name" value="coaD_prev_kdtB"/>
    <property type="match status" value="1"/>
</dbReference>
<feature type="site" description="Transition state stabilizer" evidence="9">
    <location>
        <position position="20"/>
    </location>
</feature>
<dbReference type="InterPro" id="IPR014729">
    <property type="entry name" value="Rossmann-like_a/b/a_fold"/>
</dbReference>
<evidence type="ECO:0000259" key="10">
    <source>
        <dbReference type="Pfam" id="PF01467"/>
    </source>
</evidence>
<dbReference type="Gene3D" id="3.40.50.620">
    <property type="entry name" value="HUPs"/>
    <property type="match status" value="1"/>
</dbReference>
<comment type="similarity">
    <text evidence="9">Belongs to the bacterial CoaD family.</text>
</comment>
<reference evidence="11" key="1">
    <citation type="submission" date="2014-08" db="EMBL/GenBank/DDBJ databases">
        <authorList>
            <person name="Falentin Helene"/>
        </authorList>
    </citation>
    <scope>NUCLEOTIDE SEQUENCE</scope>
</reference>
<comment type="pathway">
    <text evidence="9">Cofactor biosynthesis; coenzyme A biosynthesis; CoA from (R)-pantothenate: step 4/5.</text>
</comment>
<evidence type="ECO:0000256" key="1">
    <source>
        <dbReference type="ARBA" id="ARBA00022490"/>
    </source>
</evidence>
<dbReference type="Pfam" id="PF01467">
    <property type="entry name" value="CTP_transf_like"/>
    <property type="match status" value="1"/>
</dbReference>
<dbReference type="PANTHER" id="PTHR21342">
    <property type="entry name" value="PHOSPHOPANTETHEINE ADENYLYLTRANSFERASE"/>
    <property type="match status" value="1"/>
</dbReference>
<evidence type="ECO:0000256" key="2">
    <source>
        <dbReference type="ARBA" id="ARBA00022679"/>
    </source>
</evidence>
<keyword evidence="2 9" id="KW-0808">Transferase</keyword>
<dbReference type="EC" id="2.7.7.3" evidence="9"/>
<dbReference type="GO" id="GO:0005737">
    <property type="term" value="C:cytoplasm"/>
    <property type="evidence" value="ECO:0007669"/>
    <property type="project" value="UniProtKB-SubCell"/>
</dbReference>
<evidence type="ECO:0000256" key="7">
    <source>
        <dbReference type="ARBA" id="ARBA00022993"/>
    </source>
</evidence>
<keyword evidence="3 9" id="KW-0548">Nucleotidyltransferase</keyword>
<keyword evidence="6 9" id="KW-0460">Magnesium</keyword>
<dbReference type="GO" id="GO:0015937">
    <property type="term" value="P:coenzyme A biosynthetic process"/>
    <property type="evidence" value="ECO:0007669"/>
    <property type="project" value="UniProtKB-UniRule"/>
</dbReference>
<feature type="binding site" evidence="9">
    <location>
        <position position="90"/>
    </location>
    <ligand>
        <name>substrate</name>
    </ligand>
</feature>
<feature type="binding site" evidence="9">
    <location>
        <begin position="91"/>
        <end position="93"/>
    </location>
    <ligand>
        <name>ATP</name>
        <dbReference type="ChEBI" id="CHEBI:30616"/>
    </ligand>
</feature>
<keyword evidence="4 9" id="KW-0547">Nucleotide-binding</keyword>
<comment type="function">
    <text evidence="9">Reversibly transfers an adenylyl group from ATP to 4'-phosphopantetheine, yielding dephospho-CoA (dPCoA) and pyrophosphate.</text>
</comment>
<dbReference type="NCBIfam" id="TIGR00125">
    <property type="entry name" value="cyt_tran_rel"/>
    <property type="match status" value="1"/>
</dbReference>
<feature type="binding site" evidence="9">
    <location>
        <position position="12"/>
    </location>
    <ligand>
        <name>substrate</name>
    </ligand>
</feature>
<gene>
    <name evidence="9 11" type="primary">coaD</name>
    <name evidence="11" type="ORF">PFCIRM138_01265</name>
</gene>
<dbReference type="EMBL" id="LM676436">
    <property type="protein sequence ID" value="CEP27374.1"/>
    <property type="molecule type" value="Genomic_DNA"/>
</dbReference>
<keyword evidence="5 9" id="KW-0067">ATP-binding</keyword>
<proteinExistence type="inferred from homology"/>
<keyword evidence="7 9" id="KW-0173">Coenzyme A biosynthesis</keyword>
<feature type="binding site" evidence="9">
    <location>
        <position position="20"/>
    </location>
    <ligand>
        <name>ATP</name>
        <dbReference type="ChEBI" id="CHEBI:30616"/>
    </ligand>
</feature>
<dbReference type="PANTHER" id="PTHR21342:SF1">
    <property type="entry name" value="PHOSPHOPANTETHEINE ADENYLYLTRANSFERASE"/>
    <property type="match status" value="1"/>
</dbReference>
<evidence type="ECO:0000313" key="11">
    <source>
        <dbReference type="EMBL" id="CEP27374.1"/>
    </source>
</evidence>
<sequence>MIEPVRAVCPGSFDPITRGHLDIIERAHTVFSEVIVAVGRNTSKNYLFEGDERLELVRESVADIDGVTVEPIDGLLSEFCKEHDASVIVKGVRFGSDFDYELQMGQLNRILSGIETVLLPAGREYGTISSSMLREVAANHGDISPFVTPAVNAAVRSKLGY</sequence>
<protein>
    <recommendedName>
        <fullName evidence="9">Phosphopantetheine adenylyltransferase</fullName>
        <ecNumber evidence="9">2.7.7.3</ecNumber>
    </recommendedName>
    <alternativeName>
        <fullName evidence="9">Dephospho-CoA pyrophosphorylase</fullName>
    </alternativeName>
    <alternativeName>
        <fullName evidence="9">Pantetheine-phosphate adenylyltransferase</fullName>
        <shortName evidence="9">PPAT</shortName>
    </alternativeName>
</protein>
<feature type="binding site" evidence="9">
    <location>
        <position position="76"/>
    </location>
    <ligand>
        <name>substrate</name>
    </ligand>
</feature>
<dbReference type="GO" id="GO:0005524">
    <property type="term" value="F:ATP binding"/>
    <property type="evidence" value="ECO:0007669"/>
    <property type="project" value="UniProtKB-KW"/>
</dbReference>
<evidence type="ECO:0000256" key="4">
    <source>
        <dbReference type="ARBA" id="ARBA00022741"/>
    </source>
</evidence>
<dbReference type="AlphaFoldDB" id="A0A0B7P0F2"/>
<comment type="subcellular location">
    <subcellularLocation>
        <location evidence="9">Cytoplasm</location>
    </subcellularLocation>
</comment>
<evidence type="ECO:0000256" key="5">
    <source>
        <dbReference type="ARBA" id="ARBA00022840"/>
    </source>
</evidence>
<dbReference type="InterPro" id="IPR004821">
    <property type="entry name" value="Cyt_trans-like"/>
</dbReference>
<evidence type="ECO:0000256" key="3">
    <source>
        <dbReference type="ARBA" id="ARBA00022695"/>
    </source>
</evidence>
<dbReference type="PRINTS" id="PR01020">
    <property type="entry name" value="LPSBIOSNTHSS"/>
</dbReference>
<evidence type="ECO:0000256" key="8">
    <source>
        <dbReference type="ARBA" id="ARBA00029346"/>
    </source>
</evidence>
<feature type="binding site" evidence="9">
    <location>
        <begin position="125"/>
        <end position="131"/>
    </location>
    <ligand>
        <name>ATP</name>
        <dbReference type="ChEBI" id="CHEBI:30616"/>
    </ligand>
</feature>
<accession>A0A0B7P0F2</accession>
<dbReference type="UniPathway" id="UPA00241">
    <property type="reaction ID" value="UER00355"/>
</dbReference>
<feature type="binding site" evidence="9">
    <location>
        <position position="101"/>
    </location>
    <ligand>
        <name>ATP</name>
        <dbReference type="ChEBI" id="CHEBI:30616"/>
    </ligand>
</feature>
<dbReference type="InterPro" id="IPR001980">
    <property type="entry name" value="PPAT"/>
</dbReference>